<dbReference type="EMBL" id="CAXDID020000017">
    <property type="protein sequence ID" value="CAL5984867.1"/>
    <property type="molecule type" value="Genomic_DNA"/>
</dbReference>
<dbReference type="EMBL" id="CATOUU010001186">
    <property type="protein sequence ID" value="CAI9978914.1"/>
    <property type="molecule type" value="Genomic_DNA"/>
</dbReference>
<keyword evidence="1" id="KW-0371">Homeobox</keyword>
<sequence length="195" mass="23337">MNNVKFEKNVLQIKRKLEWRQDTRKRLPKLNQIKSHNNKQQKVLFWLQTAKTTNLFEIPHSPKSIMTQVSRRLTAEERKVLEYIWEVGPQNRRTKDYMARYMKVSIQTVNHFVKRLRETGSCQVQRAAYNAKKYGHAEVLALAEIVRTHRFQTREFVAREFKKATGKKISMSSLTRLLQKHADGYNMYTDFQFSW</sequence>
<gene>
    <name evidence="1" type="ORF">HINF_LOCUS66559</name>
    <name evidence="2" type="ORF">HINF_LOCUS66561</name>
    <name evidence="3" type="ORF">HINF_LOCUS8326</name>
    <name evidence="4" type="ORF">HINF_LOCUS8328</name>
</gene>
<evidence type="ECO:0000313" key="2">
    <source>
        <dbReference type="EMBL" id="CAI9978916.1"/>
    </source>
</evidence>
<reference evidence="3 5" key="2">
    <citation type="submission" date="2024-07" db="EMBL/GenBank/DDBJ databases">
        <authorList>
            <person name="Akdeniz Z."/>
        </authorList>
    </citation>
    <scope>NUCLEOTIDE SEQUENCE [LARGE SCALE GENOMIC DNA]</scope>
</reference>
<evidence type="ECO:0000313" key="1">
    <source>
        <dbReference type="EMBL" id="CAI9978914.1"/>
    </source>
</evidence>
<protein>
    <submittedName>
        <fullName evidence="1">Homeobox-like domain superfamily</fullName>
    </submittedName>
    <submittedName>
        <fullName evidence="3">Homeobox-like_domain superfamily</fullName>
    </submittedName>
</protein>
<dbReference type="EMBL" id="CAXDID020000017">
    <property type="protein sequence ID" value="CAL5984865.1"/>
    <property type="molecule type" value="Genomic_DNA"/>
</dbReference>
<comment type="caution">
    <text evidence="1">The sequence shown here is derived from an EMBL/GenBank/DDBJ whole genome shotgun (WGS) entry which is preliminary data.</text>
</comment>
<proteinExistence type="predicted"/>
<reference evidence="1" key="1">
    <citation type="submission" date="2023-06" db="EMBL/GenBank/DDBJ databases">
        <authorList>
            <person name="Kurt Z."/>
        </authorList>
    </citation>
    <scope>NUCLEOTIDE SEQUENCE</scope>
</reference>
<dbReference type="Proteomes" id="UP001642409">
    <property type="component" value="Unassembled WGS sequence"/>
</dbReference>
<evidence type="ECO:0000313" key="3">
    <source>
        <dbReference type="EMBL" id="CAL5984865.1"/>
    </source>
</evidence>
<dbReference type="SUPFAM" id="SSF46689">
    <property type="entry name" value="Homeodomain-like"/>
    <property type="match status" value="1"/>
</dbReference>
<dbReference type="GO" id="GO:0003677">
    <property type="term" value="F:DNA binding"/>
    <property type="evidence" value="ECO:0007669"/>
    <property type="project" value="UniProtKB-KW"/>
</dbReference>
<evidence type="ECO:0000313" key="5">
    <source>
        <dbReference type="Proteomes" id="UP001642409"/>
    </source>
</evidence>
<dbReference type="AlphaFoldDB" id="A0AA86RIB9"/>
<keyword evidence="5" id="KW-1185">Reference proteome</keyword>
<organism evidence="1">
    <name type="scientific">Hexamita inflata</name>
    <dbReference type="NCBI Taxonomy" id="28002"/>
    <lineage>
        <taxon>Eukaryota</taxon>
        <taxon>Metamonada</taxon>
        <taxon>Diplomonadida</taxon>
        <taxon>Hexamitidae</taxon>
        <taxon>Hexamitinae</taxon>
        <taxon>Hexamita</taxon>
    </lineage>
</organism>
<evidence type="ECO:0000313" key="4">
    <source>
        <dbReference type="EMBL" id="CAL5984867.1"/>
    </source>
</evidence>
<accession>A0AA86RIB9</accession>
<name>A0AA86RIB9_9EUKA</name>
<dbReference type="EMBL" id="CATOUU010001186">
    <property type="protein sequence ID" value="CAI9978916.1"/>
    <property type="molecule type" value="Genomic_DNA"/>
</dbReference>
<dbReference type="InterPro" id="IPR009057">
    <property type="entry name" value="Homeodomain-like_sf"/>
</dbReference>
<keyword evidence="1" id="KW-0238">DNA-binding</keyword>